<feature type="compositionally biased region" description="Basic and acidic residues" evidence="1">
    <location>
        <begin position="17"/>
        <end position="41"/>
    </location>
</feature>
<evidence type="ECO:0000256" key="1">
    <source>
        <dbReference type="SAM" id="MobiDB-lite"/>
    </source>
</evidence>
<sequence length="137" mass="15931">MVLPSVSPTSKTPRERRRQEVSPDSEERSVDHLEDNDKVFEEAEEDTAEEVTEDQDEVEVSPIKSIIKRIVRPPVWMKDYISYFCDENDLESYNENDDEWHDAIKGEISAHIHNGTWEMVARSVARGFAQPLNIDFH</sequence>
<feature type="region of interest" description="Disordered" evidence="1">
    <location>
        <begin position="1"/>
        <end position="57"/>
    </location>
</feature>
<evidence type="ECO:0000313" key="2">
    <source>
        <dbReference type="EMBL" id="JAG06035.1"/>
    </source>
</evidence>
<accession>A0A0A9WME1</accession>
<proteinExistence type="predicted"/>
<reference evidence="2" key="2">
    <citation type="submission" date="2014-07" db="EMBL/GenBank/DDBJ databases">
        <authorList>
            <person name="Hull J."/>
        </authorList>
    </citation>
    <scope>NUCLEOTIDE SEQUENCE</scope>
</reference>
<feature type="compositionally biased region" description="Acidic residues" evidence="1">
    <location>
        <begin position="42"/>
        <end position="57"/>
    </location>
</feature>
<gene>
    <name evidence="2" type="primary">GIP_49</name>
    <name evidence="2" type="ORF">CM83_104146</name>
</gene>
<dbReference type="AlphaFoldDB" id="A0A0A9WME1"/>
<dbReference type="EMBL" id="GBHO01037569">
    <property type="protein sequence ID" value="JAG06035.1"/>
    <property type="molecule type" value="Transcribed_RNA"/>
</dbReference>
<reference evidence="2" key="1">
    <citation type="journal article" date="2014" name="PLoS ONE">
        <title>Transcriptome-Based Identification of ABC Transporters in the Western Tarnished Plant Bug Lygus hesperus.</title>
        <authorList>
            <person name="Hull J.J."/>
            <person name="Chaney K."/>
            <person name="Geib S.M."/>
            <person name="Fabrick J.A."/>
            <person name="Brent C.S."/>
            <person name="Walsh D."/>
            <person name="Lavine L.C."/>
        </authorList>
    </citation>
    <scope>NUCLEOTIDE SEQUENCE</scope>
</reference>
<name>A0A0A9WME1_LYGHE</name>
<protein>
    <submittedName>
        <fullName evidence="2">Copia protein</fullName>
    </submittedName>
</protein>
<feature type="compositionally biased region" description="Polar residues" evidence="1">
    <location>
        <begin position="1"/>
        <end position="11"/>
    </location>
</feature>
<organism evidence="2">
    <name type="scientific">Lygus hesperus</name>
    <name type="common">Western plant bug</name>
    <dbReference type="NCBI Taxonomy" id="30085"/>
    <lineage>
        <taxon>Eukaryota</taxon>
        <taxon>Metazoa</taxon>
        <taxon>Ecdysozoa</taxon>
        <taxon>Arthropoda</taxon>
        <taxon>Hexapoda</taxon>
        <taxon>Insecta</taxon>
        <taxon>Pterygota</taxon>
        <taxon>Neoptera</taxon>
        <taxon>Paraneoptera</taxon>
        <taxon>Hemiptera</taxon>
        <taxon>Heteroptera</taxon>
        <taxon>Panheteroptera</taxon>
        <taxon>Cimicomorpha</taxon>
        <taxon>Miridae</taxon>
        <taxon>Mirini</taxon>
        <taxon>Lygus</taxon>
    </lineage>
</organism>